<dbReference type="InterPro" id="IPR040424">
    <property type="entry name" value="Smn1"/>
</dbReference>
<evidence type="ECO:0000313" key="4">
    <source>
        <dbReference type="Proteomes" id="UP001642360"/>
    </source>
</evidence>
<feature type="compositionally biased region" description="Polar residues" evidence="1">
    <location>
        <begin position="66"/>
        <end position="76"/>
    </location>
</feature>
<organism evidence="3 4">
    <name type="scientific">Ilex paraguariensis</name>
    <name type="common">yerba mate</name>
    <dbReference type="NCBI Taxonomy" id="185542"/>
    <lineage>
        <taxon>Eukaryota</taxon>
        <taxon>Viridiplantae</taxon>
        <taxon>Streptophyta</taxon>
        <taxon>Embryophyta</taxon>
        <taxon>Tracheophyta</taxon>
        <taxon>Spermatophyta</taxon>
        <taxon>Magnoliopsida</taxon>
        <taxon>eudicotyledons</taxon>
        <taxon>Gunneridae</taxon>
        <taxon>Pentapetalae</taxon>
        <taxon>asterids</taxon>
        <taxon>campanulids</taxon>
        <taxon>Aquifoliales</taxon>
        <taxon>Aquifoliaceae</taxon>
        <taxon>Ilex</taxon>
    </lineage>
</organism>
<dbReference type="AlphaFoldDB" id="A0ABC8S7Q0"/>
<evidence type="ECO:0000259" key="2">
    <source>
        <dbReference type="Pfam" id="PF20636"/>
    </source>
</evidence>
<proteinExistence type="predicted"/>
<dbReference type="CDD" id="cd22851">
    <property type="entry name" value="SMN_N"/>
    <property type="match status" value="1"/>
</dbReference>
<name>A0ABC8S7Q0_9AQUA</name>
<accession>A0ABC8S7Q0</accession>
<reference evidence="3 4" key="1">
    <citation type="submission" date="2024-02" db="EMBL/GenBank/DDBJ databases">
        <authorList>
            <person name="Vignale AGUSTIN F."/>
            <person name="Sosa J E."/>
            <person name="Modenutti C."/>
        </authorList>
    </citation>
    <scope>NUCLEOTIDE SEQUENCE [LARGE SCALE GENOMIC DNA]</scope>
</reference>
<dbReference type="Pfam" id="PF20636">
    <property type="entry name" value="SMN_G2-BD"/>
    <property type="match status" value="1"/>
</dbReference>
<gene>
    <name evidence="3" type="ORF">ILEXP_LOCUS21473</name>
</gene>
<dbReference type="Proteomes" id="UP001642360">
    <property type="component" value="Unassembled WGS sequence"/>
</dbReference>
<keyword evidence="4" id="KW-1185">Reference proteome</keyword>
<sequence>MGKEGDLWDDSALINAFDDAISKYKKMHSTRGHNSSVEGGKGVSSKEQNLSELVDENHGAKRHIQANDNCNVASNTTKEREGPTTLSPTEDDRCVKSLALEPHIDSSNGQQAQDVLNGYSDTHFELDYNQLLNKYYELEEQRQNILQQLNQFGSWEYQGSGSSVQCGTTSTYQEQQVAAAGASYPPVVCSYCPYGCHSLVAPCTSLHACSLSGPSVEKTCAATSVVDVNSKPFSLEDAGYVKMAMGATERALSSLKTKASGNDDVNTSEEKEKEVDINVGHLAQSSSSETDLTTVLNAWYLAGFYTGK</sequence>
<dbReference type="PANTHER" id="PTHR39267">
    <property type="entry name" value="SURVIVAL MOTOR NEURON-LIKE PROTEIN 1"/>
    <property type="match status" value="1"/>
</dbReference>
<feature type="region of interest" description="Disordered" evidence="1">
    <location>
        <begin position="58"/>
        <end position="91"/>
    </location>
</feature>
<evidence type="ECO:0000313" key="3">
    <source>
        <dbReference type="EMBL" id="CAK9153228.1"/>
    </source>
</evidence>
<protein>
    <recommendedName>
        <fullName evidence="2">Survival Motor Neuron Gemin2-binding domain-containing protein</fullName>
    </recommendedName>
</protein>
<evidence type="ECO:0000256" key="1">
    <source>
        <dbReference type="SAM" id="MobiDB-lite"/>
    </source>
</evidence>
<dbReference type="InterPro" id="IPR049481">
    <property type="entry name" value="SMN_G2-BD"/>
</dbReference>
<feature type="domain" description="Survival Motor Neuron Gemin2-binding" evidence="2">
    <location>
        <begin position="1"/>
        <end position="29"/>
    </location>
</feature>
<dbReference type="EMBL" id="CAUOFW020002369">
    <property type="protein sequence ID" value="CAK9153228.1"/>
    <property type="molecule type" value="Genomic_DNA"/>
</dbReference>
<dbReference type="PANTHER" id="PTHR39267:SF1">
    <property type="entry name" value="SURVIVAL MOTOR NEURON PROTEIN"/>
    <property type="match status" value="1"/>
</dbReference>
<comment type="caution">
    <text evidence="3">The sequence shown here is derived from an EMBL/GenBank/DDBJ whole genome shotgun (WGS) entry which is preliminary data.</text>
</comment>